<dbReference type="Proteomes" id="UP000694864">
    <property type="component" value="Chromosome 2"/>
</dbReference>
<dbReference type="InterPro" id="IPR002885">
    <property type="entry name" value="PPR_rpt"/>
</dbReference>
<dbReference type="PROSITE" id="PS51375">
    <property type="entry name" value="PPR"/>
    <property type="match status" value="2"/>
</dbReference>
<feature type="repeat" description="PPR" evidence="3">
    <location>
        <begin position="140"/>
        <end position="174"/>
    </location>
</feature>
<keyword evidence="2" id="KW-0677">Repeat</keyword>
<evidence type="ECO:0000256" key="1">
    <source>
        <dbReference type="ARBA" id="ARBA00007626"/>
    </source>
</evidence>
<evidence type="ECO:0000313" key="5">
    <source>
        <dbReference type="RefSeq" id="XP_010429011.1"/>
    </source>
</evidence>
<reference evidence="4" key="1">
    <citation type="journal article" date="2014" name="Nat. Commun.">
        <title>The emerging biofuel crop Camelina sativa retains a highly undifferentiated hexaploid genome structure.</title>
        <authorList>
            <person name="Kagale S."/>
            <person name="Koh C."/>
            <person name="Nixon J."/>
            <person name="Bollina V."/>
            <person name="Clarke W.E."/>
            <person name="Tuteja R."/>
            <person name="Spillane C."/>
            <person name="Robinson S.J."/>
            <person name="Links M.G."/>
            <person name="Clarke C."/>
            <person name="Higgins E.E."/>
            <person name="Huebert T."/>
            <person name="Sharpe A.G."/>
            <person name="Parkin I.A."/>
        </authorList>
    </citation>
    <scope>NUCLEOTIDE SEQUENCE [LARGE SCALE GENOMIC DNA]</scope>
    <source>
        <strain evidence="4">cv. DH55</strain>
    </source>
</reference>
<dbReference type="RefSeq" id="XP_010429011.1">
    <property type="nucleotide sequence ID" value="XM_010430709.2"/>
</dbReference>
<dbReference type="InterPro" id="IPR011990">
    <property type="entry name" value="TPR-like_helical_dom_sf"/>
</dbReference>
<name>A0ABM0TNP2_CAMSA</name>
<accession>A0ABM0TNP2</accession>
<sequence>MMNSVSRLARRFCATLAAIPAEISGSASASASVPTKAKKHPSIYRKLSSLGTRGGKIDETLNQFVMEGVPVKKHDLIRYAKDLRKFRQPQRALEIFEWMETKEIAFSGSDHAIRLDLIAKTKGLEAAENYFNSLDDSSKNQSTYGSLLNCYCVEREEEKAKAHFENMVDLNHVSNSLPFNNLMAMYLRLDQPEKVPEVVVAMKQRNITPCDITYSMWIQSCGSLKDLDGVEKVLEEMKAEGEETSSSWDTFANLAAIYVKVGLYDKAEEALKSLESKMNPHLRDSFHFLISLYAGVSNAKEVYRVWDLLKKRHPNVNNTSYLIILQALSKLNDVDGVKRIFTEWESTCWTYDMRMANVAISSYLKQNMYEDAEGVFNGAMKKYKGQFSKARQLLMMHLLKNDQADLALKHFEAAVLDQDKNWTWSSELIRLFFLHFEEAKDVDGAEEFCRTLRKWSPLDSETYTLLMKTYFSAGEDCPDMRKRLEEQGIQVDEEQECLLSKICT</sequence>
<dbReference type="PANTHER" id="PTHR45717">
    <property type="entry name" value="OS12G0527900 PROTEIN"/>
    <property type="match status" value="1"/>
</dbReference>
<comment type="similarity">
    <text evidence="1">Belongs to the PPR family. P subfamily.</text>
</comment>
<dbReference type="NCBIfam" id="TIGR00756">
    <property type="entry name" value="PPR"/>
    <property type="match status" value="1"/>
</dbReference>
<dbReference type="SUPFAM" id="SSF48452">
    <property type="entry name" value="TPR-like"/>
    <property type="match status" value="2"/>
</dbReference>
<feature type="repeat" description="PPR" evidence="3">
    <location>
        <begin position="175"/>
        <end position="209"/>
    </location>
</feature>
<dbReference type="GeneID" id="104713554"/>
<dbReference type="Pfam" id="PF01535">
    <property type="entry name" value="PPR"/>
    <property type="match status" value="3"/>
</dbReference>
<protein>
    <submittedName>
        <fullName evidence="5">Pentatricopeptide repeat-containing protein At4g01990, mitochondrial-like</fullName>
    </submittedName>
</protein>
<proteinExistence type="inferred from homology"/>
<dbReference type="PANTHER" id="PTHR45717:SF23">
    <property type="entry name" value="PENTACOTRIPEPTIDE-REPEAT REGION OF PRORP DOMAIN-CONTAINING PROTEIN"/>
    <property type="match status" value="1"/>
</dbReference>
<evidence type="ECO:0000256" key="3">
    <source>
        <dbReference type="PROSITE-ProRule" id="PRU00708"/>
    </source>
</evidence>
<evidence type="ECO:0000313" key="4">
    <source>
        <dbReference type="Proteomes" id="UP000694864"/>
    </source>
</evidence>
<dbReference type="Gene3D" id="1.25.40.10">
    <property type="entry name" value="Tetratricopeptide repeat domain"/>
    <property type="match status" value="2"/>
</dbReference>
<reference evidence="5" key="2">
    <citation type="submission" date="2025-08" db="UniProtKB">
        <authorList>
            <consortium name="RefSeq"/>
        </authorList>
    </citation>
    <scope>IDENTIFICATION</scope>
    <source>
        <tissue evidence="5">Leaf</tissue>
    </source>
</reference>
<gene>
    <name evidence="5" type="primary">LOC104713554</name>
</gene>
<keyword evidence="4" id="KW-1185">Reference proteome</keyword>
<evidence type="ECO:0000256" key="2">
    <source>
        <dbReference type="ARBA" id="ARBA00022737"/>
    </source>
</evidence>
<organism evidence="4 5">
    <name type="scientific">Camelina sativa</name>
    <name type="common">False flax</name>
    <name type="synonym">Myagrum sativum</name>
    <dbReference type="NCBI Taxonomy" id="90675"/>
    <lineage>
        <taxon>Eukaryota</taxon>
        <taxon>Viridiplantae</taxon>
        <taxon>Streptophyta</taxon>
        <taxon>Embryophyta</taxon>
        <taxon>Tracheophyta</taxon>
        <taxon>Spermatophyta</taxon>
        <taxon>Magnoliopsida</taxon>
        <taxon>eudicotyledons</taxon>
        <taxon>Gunneridae</taxon>
        <taxon>Pentapetalae</taxon>
        <taxon>rosids</taxon>
        <taxon>malvids</taxon>
        <taxon>Brassicales</taxon>
        <taxon>Brassicaceae</taxon>
        <taxon>Camelineae</taxon>
        <taxon>Camelina</taxon>
    </lineage>
</organism>